<dbReference type="SUPFAM" id="SSF140683">
    <property type="entry name" value="SP0561-like"/>
    <property type="match status" value="1"/>
</dbReference>
<name>A0A498RAL8_9FIRM</name>
<feature type="domain" description="DUF1858" evidence="1">
    <location>
        <begin position="2"/>
        <end position="54"/>
    </location>
</feature>
<dbReference type="InterPro" id="IPR023883">
    <property type="entry name" value="CHP03980_redox-disulphide"/>
</dbReference>
<proteinExistence type="predicted"/>
<gene>
    <name evidence="2" type="ORF">LUCI_3192</name>
</gene>
<sequence>MITKETPIIVVLRSHIQAKEVLVSHGMSCSGCMGSATETIANAAKIHGVNIDALLAELNSLKSEK</sequence>
<dbReference type="EMBL" id="UPPP01000083">
    <property type="protein sequence ID" value="VBB07927.1"/>
    <property type="molecule type" value="Genomic_DNA"/>
</dbReference>
<dbReference type="PANTHER" id="PTHR39341">
    <property type="entry name" value="BSL7085 PROTEIN"/>
    <property type="match status" value="1"/>
</dbReference>
<dbReference type="OrthoDB" id="15017at2"/>
<dbReference type="InterPro" id="IPR038062">
    <property type="entry name" value="ScdA-like_N_sf"/>
</dbReference>
<organism evidence="2 3">
    <name type="scientific">Lucifera butyrica</name>
    <dbReference type="NCBI Taxonomy" id="1351585"/>
    <lineage>
        <taxon>Bacteria</taxon>
        <taxon>Bacillati</taxon>
        <taxon>Bacillota</taxon>
        <taxon>Negativicutes</taxon>
        <taxon>Veillonellales</taxon>
        <taxon>Veillonellaceae</taxon>
        <taxon>Lucifera</taxon>
    </lineage>
</organism>
<dbReference type="NCBIfam" id="TIGR03980">
    <property type="entry name" value="prismane_assoc"/>
    <property type="match status" value="1"/>
</dbReference>
<keyword evidence="3" id="KW-1185">Reference proteome</keyword>
<dbReference type="Gene3D" id="1.10.3910.10">
    <property type="entry name" value="SP0561-like"/>
    <property type="match status" value="1"/>
</dbReference>
<dbReference type="InterPro" id="IPR015077">
    <property type="entry name" value="DUF1858"/>
</dbReference>
<evidence type="ECO:0000313" key="3">
    <source>
        <dbReference type="Proteomes" id="UP000277811"/>
    </source>
</evidence>
<dbReference type="RefSeq" id="WP_122628849.1">
    <property type="nucleotide sequence ID" value="NZ_UPPP01000083.1"/>
</dbReference>
<dbReference type="AlphaFoldDB" id="A0A498RAL8"/>
<evidence type="ECO:0000313" key="2">
    <source>
        <dbReference type="EMBL" id="VBB07927.1"/>
    </source>
</evidence>
<dbReference type="Proteomes" id="UP000277811">
    <property type="component" value="Unassembled WGS sequence"/>
</dbReference>
<evidence type="ECO:0000259" key="1">
    <source>
        <dbReference type="Pfam" id="PF08984"/>
    </source>
</evidence>
<dbReference type="Pfam" id="PF08984">
    <property type="entry name" value="DUF1858"/>
    <property type="match status" value="1"/>
</dbReference>
<accession>A0A498RAL8</accession>
<protein>
    <recommendedName>
        <fullName evidence="1">DUF1858 domain-containing protein</fullName>
    </recommendedName>
</protein>
<reference evidence="2 3" key="1">
    <citation type="submission" date="2018-06" db="EMBL/GenBank/DDBJ databases">
        <authorList>
            <person name="Strepis N."/>
        </authorList>
    </citation>
    <scope>NUCLEOTIDE SEQUENCE [LARGE SCALE GENOMIC DNA]</scope>
    <source>
        <strain evidence="2">LUCI</strain>
    </source>
</reference>
<dbReference type="PANTHER" id="PTHR39341:SF1">
    <property type="entry name" value="DUF1858 DOMAIN-CONTAINING PROTEIN"/>
    <property type="match status" value="1"/>
</dbReference>